<evidence type="ECO:0000256" key="5">
    <source>
        <dbReference type="ARBA" id="ARBA00023159"/>
    </source>
</evidence>
<dbReference type="InterPro" id="IPR001357">
    <property type="entry name" value="BRCT_dom"/>
</dbReference>
<reference evidence="12" key="1">
    <citation type="submission" date="2016-03" db="EMBL/GenBank/DDBJ databases">
        <authorList>
            <person name="Guldener U."/>
        </authorList>
    </citation>
    <scope>NUCLEOTIDE SEQUENCE [LARGE SCALE GENOMIC DNA]</scope>
    <source>
        <strain evidence="12">04CH-RAC-A.6.1</strain>
    </source>
</reference>
<keyword evidence="3 8" id="KW-0779">Telomere</keyword>
<name>A0A1E1KA28_9HELO</name>
<dbReference type="SUPFAM" id="SSF46689">
    <property type="entry name" value="Homeodomain-like"/>
    <property type="match status" value="1"/>
</dbReference>
<dbReference type="Gene3D" id="1.10.10.2170">
    <property type="match status" value="1"/>
</dbReference>
<comment type="function">
    <text evidence="8">Involved in the regulation of telomere length, clustering and has a specific role in telomere position effect (TPE).</text>
</comment>
<feature type="region of interest" description="Disordered" evidence="9">
    <location>
        <begin position="168"/>
        <end position="257"/>
    </location>
</feature>
<proteinExistence type="inferred from homology"/>
<feature type="compositionally biased region" description="Polar residues" evidence="9">
    <location>
        <begin position="750"/>
        <end position="762"/>
    </location>
</feature>
<dbReference type="GO" id="GO:0070187">
    <property type="term" value="C:shelterin complex"/>
    <property type="evidence" value="ECO:0007669"/>
    <property type="project" value="TreeGrafter"/>
</dbReference>
<gene>
    <name evidence="11" type="ORF">RAG0_04720</name>
</gene>
<sequence>MATRIVYEGAAGKGGDLFQGMKIWLSLRVPSRDRWKEQVESNGGVIAKLEKGADVIIVDHARKDCPPASISWKWIEQSVKKGVLEDIEDHRAGPVHGQVREVGATQPTKKTRTKFTPADDQLLEQMVARAERKGLPILGNVIYKEFAARYPHHTWQSWMDRWKRYLSSSSRPSLPEDDDEEEEAEEEVPEPEPRPVPAKRRQPRFGSTVSSAPSISGHRPSKPRQISQPKLPKKPRAVSPVVSERSHHSARSLQRNPFVLKSTGGDVFTADETKLLFDAFNDIMDLSDDQTIDAWIAWSSEYPNHTPQEWRNHFKEYVVSTKLSRLEPKKAAKRAKDMLPPEQAKKREPAPNTRIVIPARPRGNEIKDSQESSGQTVLSPAKQPEPVETYEADEADEAIETVPSHISSAEEFEVNLLALADALELEIEPNAVICDRTVPLFDLWQVVQQDEFGGYDNVTGRKLWRRVAKKLGFVENTNDAGRDLQACFSEILCDLEEIEQRQQEGEDITSSQEQELILDQLQQTEEHTEDFAESEDEGKIVLSEDQEEDESLRRQKKQRELLREQEENDNDLNVIPMSSPPLASSITSKGKRRSGNYFMSPDLPRNKRQRINKGKGKERLEIPSTPEDVINNTQMSRPTQQLSPLKHLQAESSSSVASPPIQEIRPMKLERKKAVARQHIEPEKQRLFYAASEYPQRPNDDDDDEDDEVDTLGSIPGPPDKETDDPSDKEEDGLFIGQELPSPPDHSCLRNVSNTTTRGTLHSSNNNDSSTQSQNDSQSDLATWINKQVSDGFTQDIVVEAVQAASGCTDEALIAMNALADGTGLPENVAGVWTAEDDEALDKRKGTGEFKHILFKHGISRILKRRQYKALLRTVAEKEGVSDI</sequence>
<dbReference type="InterPro" id="IPR038104">
    <property type="entry name" value="Rap1_C_sf"/>
</dbReference>
<evidence type="ECO:0000256" key="4">
    <source>
        <dbReference type="ARBA" id="ARBA00023015"/>
    </source>
</evidence>
<dbReference type="SUPFAM" id="SSF46774">
    <property type="entry name" value="ARID-like"/>
    <property type="match status" value="1"/>
</dbReference>
<dbReference type="Gene3D" id="1.10.150.60">
    <property type="entry name" value="ARID DNA-binding domain"/>
    <property type="match status" value="1"/>
</dbReference>
<dbReference type="Pfam" id="PF08914">
    <property type="entry name" value="Myb_Rap1"/>
    <property type="match status" value="1"/>
</dbReference>
<feature type="region of interest" description="Disordered" evidence="9">
    <location>
        <begin position="524"/>
        <end position="779"/>
    </location>
</feature>
<dbReference type="CDD" id="cd16100">
    <property type="entry name" value="ARID"/>
    <property type="match status" value="1"/>
</dbReference>
<feature type="compositionally biased region" description="Acidic residues" evidence="9">
    <location>
        <begin position="700"/>
        <end position="710"/>
    </location>
</feature>
<keyword evidence="6" id="KW-0804">Transcription</keyword>
<keyword evidence="5" id="KW-0010">Activator</keyword>
<feature type="compositionally biased region" description="Acidic residues" evidence="9">
    <location>
        <begin position="175"/>
        <end position="190"/>
    </location>
</feature>
<dbReference type="InterPro" id="IPR009057">
    <property type="entry name" value="Homeodomain-like_sf"/>
</dbReference>
<dbReference type="PANTHER" id="PTHR16466">
    <property type="entry name" value="TELOMERE REPEAT-BINDING FACTOR 2-INTERACTING PROTEIN 1"/>
    <property type="match status" value="1"/>
</dbReference>
<feature type="compositionally biased region" description="Basic and acidic residues" evidence="9">
    <location>
        <begin position="665"/>
        <end position="686"/>
    </location>
</feature>
<feature type="domain" description="ARID" evidence="10">
    <location>
        <begin position="406"/>
        <end position="500"/>
    </location>
</feature>
<dbReference type="SMART" id="SM00501">
    <property type="entry name" value="BRIGHT"/>
    <property type="match status" value="1"/>
</dbReference>
<comment type="subcellular location">
    <subcellularLocation>
        <location evidence="8">Nucleus</location>
    </subcellularLocation>
    <subcellularLocation>
        <location evidence="8">Chromosome</location>
        <location evidence="8">Telomere</location>
    </subcellularLocation>
</comment>
<accession>A0A1E1KA28</accession>
<dbReference type="Pfam" id="PF16589">
    <property type="entry name" value="BRCT_2"/>
    <property type="match status" value="1"/>
</dbReference>
<keyword evidence="7 8" id="KW-0539">Nucleus</keyword>
<dbReference type="SMART" id="SM00292">
    <property type="entry name" value="BRCT"/>
    <property type="match status" value="1"/>
</dbReference>
<dbReference type="SMART" id="SM01014">
    <property type="entry name" value="ARID"/>
    <property type="match status" value="1"/>
</dbReference>
<dbReference type="InterPro" id="IPR036420">
    <property type="entry name" value="BRCT_dom_sf"/>
</dbReference>
<dbReference type="GO" id="GO:0010833">
    <property type="term" value="P:telomere maintenance via telomere lengthening"/>
    <property type="evidence" value="ECO:0007669"/>
    <property type="project" value="UniProtKB-UniRule"/>
</dbReference>
<dbReference type="InterPro" id="IPR021661">
    <property type="entry name" value="Rap1_C"/>
</dbReference>
<dbReference type="GO" id="GO:0042162">
    <property type="term" value="F:telomeric DNA binding"/>
    <property type="evidence" value="ECO:0007669"/>
    <property type="project" value="TreeGrafter"/>
</dbReference>
<keyword evidence="12" id="KW-1185">Reference proteome</keyword>
<dbReference type="OrthoDB" id="435460at2759"/>
<dbReference type="InterPro" id="IPR001606">
    <property type="entry name" value="ARID_dom"/>
</dbReference>
<dbReference type="Gene3D" id="1.10.10.60">
    <property type="entry name" value="Homeodomain-like"/>
    <property type="match status" value="1"/>
</dbReference>
<keyword evidence="4" id="KW-0805">Transcription regulation</keyword>
<dbReference type="InterPro" id="IPR039595">
    <property type="entry name" value="TE2IP/Rap1"/>
</dbReference>
<feature type="region of interest" description="Disordered" evidence="9">
    <location>
        <begin position="361"/>
        <end position="386"/>
    </location>
</feature>
<keyword evidence="2 8" id="KW-0158">Chromosome</keyword>
<dbReference type="InterPro" id="IPR036431">
    <property type="entry name" value="ARID_dom_sf"/>
</dbReference>
<dbReference type="Pfam" id="PF01388">
    <property type="entry name" value="ARID"/>
    <property type="match status" value="1"/>
</dbReference>
<dbReference type="CDD" id="cd11655">
    <property type="entry name" value="rap1_myb-like"/>
    <property type="match status" value="1"/>
</dbReference>
<evidence type="ECO:0000256" key="1">
    <source>
        <dbReference type="ARBA" id="ARBA00010467"/>
    </source>
</evidence>
<dbReference type="Pfam" id="PF11626">
    <property type="entry name" value="Rap1_C"/>
    <property type="match status" value="1"/>
</dbReference>
<evidence type="ECO:0000256" key="8">
    <source>
        <dbReference type="RuleBase" id="RU367107"/>
    </source>
</evidence>
<dbReference type="Proteomes" id="UP000178912">
    <property type="component" value="Unassembled WGS sequence"/>
</dbReference>
<evidence type="ECO:0000256" key="2">
    <source>
        <dbReference type="ARBA" id="ARBA00022454"/>
    </source>
</evidence>
<evidence type="ECO:0000259" key="10">
    <source>
        <dbReference type="PROSITE" id="PS51011"/>
    </source>
</evidence>
<organism evidence="11 12">
    <name type="scientific">Rhynchosporium agropyri</name>
    <dbReference type="NCBI Taxonomy" id="914238"/>
    <lineage>
        <taxon>Eukaryota</taxon>
        <taxon>Fungi</taxon>
        <taxon>Dikarya</taxon>
        <taxon>Ascomycota</taxon>
        <taxon>Pezizomycotina</taxon>
        <taxon>Leotiomycetes</taxon>
        <taxon>Helotiales</taxon>
        <taxon>Ploettnerulaceae</taxon>
        <taxon>Rhynchosporium</taxon>
    </lineage>
</organism>
<evidence type="ECO:0000313" key="12">
    <source>
        <dbReference type="Proteomes" id="UP000178912"/>
    </source>
</evidence>
<evidence type="ECO:0000256" key="6">
    <source>
        <dbReference type="ARBA" id="ARBA00023163"/>
    </source>
</evidence>
<dbReference type="SUPFAM" id="SSF52113">
    <property type="entry name" value="BRCT domain"/>
    <property type="match status" value="1"/>
</dbReference>
<evidence type="ECO:0000256" key="9">
    <source>
        <dbReference type="SAM" id="MobiDB-lite"/>
    </source>
</evidence>
<evidence type="ECO:0000256" key="3">
    <source>
        <dbReference type="ARBA" id="ARBA00022895"/>
    </source>
</evidence>
<comment type="similarity">
    <text evidence="1 8">Belongs to the RAP1 family.</text>
</comment>
<feature type="compositionally biased region" description="Low complexity" evidence="9">
    <location>
        <begin position="763"/>
        <end position="779"/>
    </location>
</feature>
<feature type="compositionally biased region" description="Polar residues" evidence="9">
    <location>
        <begin position="630"/>
        <end position="643"/>
    </location>
</feature>
<dbReference type="AlphaFoldDB" id="A0A1E1KA28"/>
<feature type="compositionally biased region" description="Polar residues" evidence="9">
    <location>
        <begin position="205"/>
        <end position="214"/>
    </location>
</feature>
<dbReference type="PROSITE" id="PS51011">
    <property type="entry name" value="ARID"/>
    <property type="match status" value="1"/>
</dbReference>
<dbReference type="InterPro" id="IPR015010">
    <property type="entry name" value="TERF2IP_Myb"/>
</dbReference>
<dbReference type="GO" id="GO:0031848">
    <property type="term" value="P:protection from non-homologous end joining at telomere"/>
    <property type="evidence" value="ECO:0007669"/>
    <property type="project" value="TreeGrafter"/>
</dbReference>
<protein>
    <recommendedName>
        <fullName evidence="8">DNA-binding protein RAP1</fullName>
    </recommendedName>
</protein>
<evidence type="ECO:0000256" key="7">
    <source>
        <dbReference type="ARBA" id="ARBA00023242"/>
    </source>
</evidence>
<dbReference type="EMBL" id="FJUX01000020">
    <property type="protein sequence ID" value="CZS94903.1"/>
    <property type="molecule type" value="Genomic_DNA"/>
</dbReference>
<dbReference type="PANTHER" id="PTHR16466:SF6">
    <property type="entry name" value="TELOMERIC REPEAT-BINDING FACTOR 2-INTERACTING PROTEIN 1"/>
    <property type="match status" value="1"/>
</dbReference>
<evidence type="ECO:0000313" key="11">
    <source>
        <dbReference type="EMBL" id="CZS94903.1"/>
    </source>
</evidence>
<comment type="subunit">
    <text evidence="8">Homodimer.</text>
</comment>